<dbReference type="Proteomes" id="UP000031521">
    <property type="component" value="Chromosome"/>
</dbReference>
<keyword evidence="1" id="KW-0812">Transmembrane</keyword>
<reference evidence="2 3" key="1">
    <citation type="journal article" date="2014" name="Int. J. Syst. Evol. Microbiol.">
        <title>Celeribacter indicus sp. nov., a polycyclic aromatic hydrocarbon-degrading bacterium from deep-sea sediment and reclassification of Huaishuia halophila as Celeribacter halophilus comb. nov.</title>
        <authorList>
            <person name="Lai Q."/>
            <person name="Cao J."/>
            <person name="Yuan J."/>
            <person name="Li F."/>
            <person name="Shao Z."/>
        </authorList>
    </citation>
    <scope>NUCLEOTIDE SEQUENCE [LARGE SCALE GENOMIC DNA]</scope>
    <source>
        <strain evidence="2">P73</strain>
    </source>
</reference>
<evidence type="ECO:0000256" key="1">
    <source>
        <dbReference type="SAM" id="Phobius"/>
    </source>
</evidence>
<feature type="transmembrane region" description="Helical" evidence="1">
    <location>
        <begin position="23"/>
        <end position="44"/>
    </location>
</feature>
<evidence type="ECO:0000313" key="2">
    <source>
        <dbReference type="EMBL" id="AJE45698.1"/>
    </source>
</evidence>
<gene>
    <name evidence="2" type="ORF">P73_0983</name>
</gene>
<keyword evidence="1" id="KW-0472">Membrane</keyword>
<name>A0A0B5DQ88_9RHOB</name>
<dbReference type="KEGG" id="cid:P73_0983"/>
<organism evidence="2 3">
    <name type="scientific">Celeribacter indicus</name>
    <dbReference type="NCBI Taxonomy" id="1208324"/>
    <lineage>
        <taxon>Bacteria</taxon>
        <taxon>Pseudomonadati</taxon>
        <taxon>Pseudomonadota</taxon>
        <taxon>Alphaproteobacteria</taxon>
        <taxon>Rhodobacterales</taxon>
        <taxon>Roseobacteraceae</taxon>
        <taxon>Celeribacter</taxon>
    </lineage>
</organism>
<dbReference type="RefSeq" id="WP_043868729.1">
    <property type="nucleotide sequence ID" value="NZ_CP004393.1"/>
</dbReference>
<dbReference type="AlphaFoldDB" id="A0A0B5DQ88"/>
<proteinExistence type="predicted"/>
<sequence>MTRKEDSKTDHPDRPEHWSDRLAVWRVQLLALAAAPFLGIGFAFDFSLRAKDFPQLGSAMWGVMVLLIGLFLFITALLVAAMMASILGSHEYRHRDKTGWKRVLAIFLPRALIACGIIVIVATGYDAFAKSAQGFGSYVEPYVKWLRDAAP</sequence>
<keyword evidence="3" id="KW-1185">Reference proteome</keyword>
<feature type="transmembrane region" description="Helical" evidence="1">
    <location>
        <begin position="103"/>
        <end position="125"/>
    </location>
</feature>
<dbReference type="EMBL" id="CP004393">
    <property type="protein sequence ID" value="AJE45698.1"/>
    <property type="molecule type" value="Genomic_DNA"/>
</dbReference>
<evidence type="ECO:0000313" key="3">
    <source>
        <dbReference type="Proteomes" id="UP000031521"/>
    </source>
</evidence>
<dbReference type="HOGENOM" id="CLU_1728070_0_0_5"/>
<keyword evidence="1" id="KW-1133">Transmembrane helix</keyword>
<feature type="transmembrane region" description="Helical" evidence="1">
    <location>
        <begin position="59"/>
        <end position="82"/>
    </location>
</feature>
<dbReference type="STRING" id="1208324.P73_0983"/>
<protein>
    <submittedName>
        <fullName evidence="2">Uncharacterized protein</fullName>
    </submittedName>
</protein>
<accession>A0A0B5DQ88</accession>